<keyword evidence="4 6" id="KW-0012">Acyltransferase</keyword>
<dbReference type="NCBIfam" id="TIGR01575">
    <property type="entry name" value="rimI"/>
    <property type="match status" value="1"/>
</dbReference>
<keyword evidence="3 6" id="KW-0808">Transferase</keyword>
<reference evidence="6 7" key="1">
    <citation type="submission" date="2023-10" db="EMBL/GenBank/DDBJ databases">
        <title>Novel methanotroph of the genus Methylocapsa from a subarctic wetland.</title>
        <authorList>
            <person name="Belova S.E."/>
            <person name="Oshkin I.Y."/>
            <person name="Miroshnikov K."/>
            <person name="Dedysh S.N."/>
        </authorList>
    </citation>
    <scope>NUCLEOTIDE SEQUENCE [LARGE SCALE GENOMIC DNA]</scope>
    <source>
        <strain evidence="6 7">RX1</strain>
    </source>
</reference>
<dbReference type="EC" id="2.3.1.266" evidence="6"/>
<dbReference type="Pfam" id="PF00583">
    <property type="entry name" value="Acetyltransf_1"/>
    <property type="match status" value="1"/>
</dbReference>
<dbReference type="GO" id="GO:0008999">
    <property type="term" value="F:protein-N-terminal-alanine acetyltransferase activity"/>
    <property type="evidence" value="ECO:0007669"/>
    <property type="project" value="UniProtKB-EC"/>
</dbReference>
<evidence type="ECO:0000256" key="4">
    <source>
        <dbReference type="ARBA" id="ARBA00023315"/>
    </source>
</evidence>
<evidence type="ECO:0000313" key="7">
    <source>
        <dbReference type="Proteomes" id="UP001626536"/>
    </source>
</evidence>
<dbReference type="PANTHER" id="PTHR43420">
    <property type="entry name" value="ACETYLTRANSFERASE"/>
    <property type="match status" value="1"/>
</dbReference>
<dbReference type="EMBL" id="CP136862">
    <property type="protein sequence ID" value="WOJ91269.1"/>
    <property type="molecule type" value="Genomic_DNA"/>
</dbReference>
<protein>
    <submittedName>
        <fullName evidence="6">Ribosomal protein S18-alanine N-acetyltransferase</fullName>
        <ecNumber evidence="6">2.3.1.266</ecNumber>
    </submittedName>
</protein>
<keyword evidence="2" id="KW-0963">Cytoplasm</keyword>
<keyword evidence="7" id="KW-1185">Reference proteome</keyword>
<dbReference type="Proteomes" id="UP001626536">
    <property type="component" value="Chromosome"/>
</dbReference>
<dbReference type="InterPro" id="IPR000182">
    <property type="entry name" value="GNAT_dom"/>
</dbReference>
<dbReference type="InterPro" id="IPR016181">
    <property type="entry name" value="Acyl_CoA_acyltransferase"/>
</dbReference>
<dbReference type="Gene3D" id="3.40.630.30">
    <property type="match status" value="1"/>
</dbReference>
<sequence length="160" mass="17285">MFSLFAKTPATSTRHIGAERSAECATLHASSFAYPWGEADFEQLLAAPETYAGGAVEASESKLAGFVLSRCALDEAEILTLAVEPAWRRNGIGRNLLGSHLAGLAAKGISRVFLEVDEENHAARGLYASFGFRQVAERKAYYRSADARQATALVMRLDMA</sequence>
<keyword evidence="6" id="KW-0687">Ribonucleoprotein</keyword>
<keyword evidence="6" id="KW-0689">Ribosomal protein</keyword>
<organism evidence="6 7">
    <name type="scientific">Methylocapsa polymorpha</name>
    <dbReference type="NCBI Taxonomy" id="3080828"/>
    <lineage>
        <taxon>Bacteria</taxon>
        <taxon>Pseudomonadati</taxon>
        <taxon>Pseudomonadota</taxon>
        <taxon>Alphaproteobacteria</taxon>
        <taxon>Hyphomicrobiales</taxon>
        <taxon>Beijerinckiaceae</taxon>
        <taxon>Methylocapsa</taxon>
    </lineage>
</organism>
<accession>A0ABZ0HVE8</accession>
<dbReference type="InterPro" id="IPR050680">
    <property type="entry name" value="YpeA/RimI_acetyltransf"/>
</dbReference>
<dbReference type="PANTHER" id="PTHR43420:SF12">
    <property type="entry name" value="N-ACETYLTRANSFERASE DOMAIN-CONTAINING PROTEIN"/>
    <property type="match status" value="1"/>
</dbReference>
<dbReference type="CDD" id="cd04301">
    <property type="entry name" value="NAT_SF"/>
    <property type="match status" value="1"/>
</dbReference>
<evidence type="ECO:0000313" key="6">
    <source>
        <dbReference type="EMBL" id="WOJ91269.1"/>
    </source>
</evidence>
<evidence type="ECO:0000259" key="5">
    <source>
        <dbReference type="PROSITE" id="PS51186"/>
    </source>
</evidence>
<evidence type="ECO:0000256" key="2">
    <source>
        <dbReference type="ARBA" id="ARBA00022490"/>
    </source>
</evidence>
<dbReference type="PROSITE" id="PS51186">
    <property type="entry name" value="GNAT"/>
    <property type="match status" value="1"/>
</dbReference>
<name>A0ABZ0HVE8_9HYPH</name>
<dbReference type="SUPFAM" id="SSF55729">
    <property type="entry name" value="Acyl-CoA N-acyltransferases (Nat)"/>
    <property type="match status" value="1"/>
</dbReference>
<feature type="domain" description="N-acetyltransferase" evidence="5">
    <location>
        <begin position="11"/>
        <end position="160"/>
    </location>
</feature>
<evidence type="ECO:0000256" key="1">
    <source>
        <dbReference type="ARBA" id="ARBA00005395"/>
    </source>
</evidence>
<dbReference type="InterPro" id="IPR006464">
    <property type="entry name" value="AcTrfase_RimI/Ard1"/>
</dbReference>
<proteinExistence type="inferred from homology"/>
<comment type="similarity">
    <text evidence="1">Belongs to the acetyltransferase family. RimI subfamily.</text>
</comment>
<dbReference type="RefSeq" id="WP_407340865.1">
    <property type="nucleotide sequence ID" value="NZ_CP136862.1"/>
</dbReference>
<gene>
    <name evidence="6" type="primary">rimI</name>
    <name evidence="6" type="ORF">RZS28_08450</name>
</gene>
<dbReference type="GO" id="GO:0005840">
    <property type="term" value="C:ribosome"/>
    <property type="evidence" value="ECO:0007669"/>
    <property type="project" value="UniProtKB-KW"/>
</dbReference>
<evidence type="ECO:0000256" key="3">
    <source>
        <dbReference type="ARBA" id="ARBA00022679"/>
    </source>
</evidence>